<dbReference type="GO" id="GO:0003680">
    <property type="term" value="F:minor groove of adenine-thymine-rich DNA binding"/>
    <property type="evidence" value="ECO:0007669"/>
    <property type="project" value="UniProtKB-UniRule"/>
</dbReference>
<dbReference type="GO" id="GO:0005634">
    <property type="term" value="C:nucleus"/>
    <property type="evidence" value="ECO:0007669"/>
    <property type="project" value="UniProtKB-SubCell"/>
</dbReference>
<dbReference type="PANTHER" id="PTHR31500">
    <property type="entry name" value="AT-HOOK MOTIF NUCLEAR-LOCALIZED PROTEIN 9"/>
    <property type="match status" value="1"/>
</dbReference>
<evidence type="ECO:0000256" key="2">
    <source>
        <dbReference type="ARBA" id="ARBA00023015"/>
    </source>
</evidence>
<keyword evidence="3 5" id="KW-0238">DNA-binding</keyword>
<sequence length="346" mass="35812">MEDKNTPPLANAETESRVVTTATDVAVTAGGTHGNAAINGNGDAGGGEAAVGGVNGESEGVEAQVKVRRKRGRPRKHQVDNHVSVTTLPDFSPSPAIFAQKRGRGRPRGSGKLQILASLGGFSVDTVGGNFTPHAVTIQTGEDIVDTILSFAKRGPQSICILSASGAVSCVDICQPGFFGGILRYEGRFEILTLTGSHAFSEVGVVRQKNGMLSVSLANPDGQVFGGAVAGSLIAAGPIQLIVASFKQNIKKPLQMRHSAESSKAAGIPGRGTLAVPAPIGKTRDVEENCVTPTSPLPETLNKEPPNISRDQNMNHASLGSVDQDGLQSSEPMLDQNTSDINGCCS</sequence>
<dbReference type="Proteomes" id="UP000325577">
    <property type="component" value="Linkage Group LG11"/>
</dbReference>
<dbReference type="Gene3D" id="3.30.1330.80">
    <property type="entry name" value="Hypothetical protein, similar to alpha- acetolactate decarboxylase, domain 2"/>
    <property type="match status" value="1"/>
</dbReference>
<reference evidence="8 9" key="1">
    <citation type="submission" date="2019-09" db="EMBL/GenBank/DDBJ databases">
        <title>A chromosome-level genome assembly of the Chinese tupelo Nyssa sinensis.</title>
        <authorList>
            <person name="Yang X."/>
            <person name="Kang M."/>
            <person name="Yang Y."/>
            <person name="Xiong H."/>
            <person name="Wang M."/>
            <person name="Zhang Z."/>
            <person name="Wang Z."/>
            <person name="Wu H."/>
            <person name="Ma T."/>
            <person name="Liu J."/>
            <person name="Xi Z."/>
        </authorList>
    </citation>
    <scope>NUCLEOTIDE SEQUENCE [LARGE SCALE GENOMIC DNA]</scope>
    <source>
        <strain evidence="8">J267</strain>
        <tissue evidence="8">Leaf</tissue>
    </source>
</reference>
<protein>
    <recommendedName>
        <fullName evidence="5">AT-hook motif nuclear-localized protein</fullName>
    </recommendedName>
</protein>
<accession>A0A5J5BN59</accession>
<dbReference type="EMBL" id="CM018034">
    <property type="protein sequence ID" value="KAA8544188.1"/>
    <property type="molecule type" value="Genomic_DNA"/>
</dbReference>
<keyword evidence="5" id="KW-0539">Nucleus</keyword>
<dbReference type="Pfam" id="PF03479">
    <property type="entry name" value="PCC"/>
    <property type="match status" value="1"/>
</dbReference>
<feature type="compositionally biased region" description="Polar residues" evidence="6">
    <location>
        <begin position="326"/>
        <end position="346"/>
    </location>
</feature>
<feature type="compositionally biased region" description="Polar residues" evidence="6">
    <location>
        <begin position="309"/>
        <end position="318"/>
    </location>
</feature>
<dbReference type="CDD" id="cd11378">
    <property type="entry name" value="DUF296"/>
    <property type="match status" value="1"/>
</dbReference>
<dbReference type="SMART" id="SM00384">
    <property type="entry name" value="AT_hook"/>
    <property type="match status" value="2"/>
</dbReference>
<dbReference type="PROSITE" id="PS51742">
    <property type="entry name" value="PPC"/>
    <property type="match status" value="1"/>
</dbReference>
<gene>
    <name evidence="8" type="ORF">F0562_022176</name>
</gene>
<keyword evidence="2 5" id="KW-0805">Transcription regulation</keyword>
<keyword evidence="4 5" id="KW-0804">Transcription</keyword>
<evidence type="ECO:0000313" key="9">
    <source>
        <dbReference type="Proteomes" id="UP000325577"/>
    </source>
</evidence>
<evidence type="ECO:0000313" key="8">
    <source>
        <dbReference type="EMBL" id="KAA8544188.1"/>
    </source>
</evidence>
<dbReference type="AlphaFoldDB" id="A0A5J5BN59"/>
<evidence type="ECO:0000256" key="5">
    <source>
        <dbReference type="RuleBase" id="RU367031"/>
    </source>
</evidence>
<dbReference type="InterPro" id="IPR017956">
    <property type="entry name" value="AT_hook_DNA-bd_motif"/>
</dbReference>
<evidence type="ECO:0000256" key="6">
    <source>
        <dbReference type="SAM" id="MobiDB-lite"/>
    </source>
</evidence>
<dbReference type="PANTHER" id="PTHR31500:SF45">
    <property type="entry name" value="AT-HOOK MOTIF NUCLEAR-LOCALIZED PROTEIN"/>
    <property type="match status" value="1"/>
</dbReference>
<comment type="function">
    <text evidence="1 5">Transcription factor that specifically binds AT-rich DNA sequences related to the nuclear matrix attachment regions (MARs).</text>
</comment>
<proteinExistence type="predicted"/>
<dbReference type="InterPro" id="IPR039605">
    <property type="entry name" value="AHL"/>
</dbReference>
<evidence type="ECO:0000256" key="1">
    <source>
        <dbReference type="ARBA" id="ARBA00003687"/>
    </source>
</evidence>
<dbReference type="OrthoDB" id="1588495at2759"/>
<organism evidence="8 9">
    <name type="scientific">Nyssa sinensis</name>
    <dbReference type="NCBI Taxonomy" id="561372"/>
    <lineage>
        <taxon>Eukaryota</taxon>
        <taxon>Viridiplantae</taxon>
        <taxon>Streptophyta</taxon>
        <taxon>Embryophyta</taxon>
        <taxon>Tracheophyta</taxon>
        <taxon>Spermatophyta</taxon>
        <taxon>Magnoliopsida</taxon>
        <taxon>eudicotyledons</taxon>
        <taxon>Gunneridae</taxon>
        <taxon>Pentapetalae</taxon>
        <taxon>asterids</taxon>
        <taxon>Cornales</taxon>
        <taxon>Nyssaceae</taxon>
        <taxon>Nyssa</taxon>
    </lineage>
</organism>
<evidence type="ECO:0000256" key="4">
    <source>
        <dbReference type="ARBA" id="ARBA00023163"/>
    </source>
</evidence>
<comment type="domain">
    <text evidence="5">The PPC domain mediates interactions between AHL proteins.</text>
</comment>
<dbReference type="SUPFAM" id="SSF117856">
    <property type="entry name" value="AF0104/ALDC/Ptd012-like"/>
    <property type="match status" value="1"/>
</dbReference>
<feature type="region of interest" description="Disordered" evidence="6">
    <location>
        <begin position="288"/>
        <end position="346"/>
    </location>
</feature>
<comment type="subcellular location">
    <subcellularLocation>
        <location evidence="5">Nucleus</location>
    </subcellularLocation>
</comment>
<dbReference type="InterPro" id="IPR005175">
    <property type="entry name" value="PPC_dom"/>
</dbReference>
<feature type="domain" description="PPC" evidence="7">
    <location>
        <begin position="128"/>
        <end position="271"/>
    </location>
</feature>
<evidence type="ECO:0000256" key="3">
    <source>
        <dbReference type="ARBA" id="ARBA00023125"/>
    </source>
</evidence>
<name>A0A5J5BN59_9ASTE</name>
<evidence type="ECO:0000259" key="7">
    <source>
        <dbReference type="PROSITE" id="PS51742"/>
    </source>
</evidence>
<keyword evidence="9" id="KW-1185">Reference proteome</keyword>